<sequence length="126" mass="13434">MGLRACVCVCVCVWRVYIRGGECVGCRFVLPSVHLAAPPPPSASPSSSQLCQARPPGRVLREAPCCGEKAGFSCWWLTDLPSLGLPATGKEGPRRGKAPHPNLFSSQLLAVPTSHTLSVLRKVRVS</sequence>
<reference evidence="2 3" key="1">
    <citation type="journal article" date="2020" name="Nature">
        <title>Six reference-quality genomes reveal evolution of bat adaptations.</title>
        <authorList>
            <person name="Jebb D."/>
            <person name="Huang Z."/>
            <person name="Pippel M."/>
            <person name="Hughes G.M."/>
            <person name="Lavrichenko K."/>
            <person name="Devanna P."/>
            <person name="Winkler S."/>
            <person name="Jermiin L.S."/>
            <person name="Skirmuntt E.C."/>
            <person name="Katzourakis A."/>
            <person name="Burkitt-Gray L."/>
            <person name="Ray D.A."/>
            <person name="Sullivan K.A.M."/>
            <person name="Roscito J.G."/>
            <person name="Kirilenko B.M."/>
            <person name="Davalos L.M."/>
            <person name="Corthals A.P."/>
            <person name="Power M.L."/>
            <person name="Jones G."/>
            <person name="Ransome R.D."/>
            <person name="Dechmann D.K.N."/>
            <person name="Locatelli A.G."/>
            <person name="Puechmaille S.J."/>
            <person name="Fedrigo O."/>
            <person name="Jarvis E.D."/>
            <person name="Hiller M."/>
            <person name="Vernes S.C."/>
            <person name="Myers E.W."/>
            <person name="Teeling E.C."/>
        </authorList>
    </citation>
    <scope>NUCLEOTIDE SEQUENCE [LARGE SCALE GENOMIC DNA]</scope>
    <source>
        <strain evidence="2">MRhiFer1</strain>
        <tissue evidence="2">Lung</tissue>
    </source>
</reference>
<dbReference type="AlphaFoldDB" id="A0A7J7SXK6"/>
<dbReference type="EMBL" id="JACAGC010000021">
    <property type="protein sequence ID" value="KAF6293178.1"/>
    <property type="molecule type" value="Genomic_DNA"/>
</dbReference>
<evidence type="ECO:0008006" key="4">
    <source>
        <dbReference type="Google" id="ProtNLM"/>
    </source>
</evidence>
<dbReference type="Proteomes" id="UP000585614">
    <property type="component" value="Unassembled WGS sequence"/>
</dbReference>
<keyword evidence="1" id="KW-0732">Signal</keyword>
<evidence type="ECO:0000313" key="2">
    <source>
        <dbReference type="EMBL" id="KAF6293178.1"/>
    </source>
</evidence>
<protein>
    <recommendedName>
        <fullName evidence="4">Secreted protein</fullName>
    </recommendedName>
</protein>
<accession>A0A7J7SXK6</accession>
<feature type="chain" id="PRO_5029454764" description="Secreted protein" evidence="1">
    <location>
        <begin position="24"/>
        <end position="126"/>
    </location>
</feature>
<proteinExistence type="predicted"/>
<name>A0A7J7SXK6_RHIFE</name>
<comment type="caution">
    <text evidence="2">The sequence shown here is derived from an EMBL/GenBank/DDBJ whole genome shotgun (WGS) entry which is preliminary data.</text>
</comment>
<evidence type="ECO:0000256" key="1">
    <source>
        <dbReference type="SAM" id="SignalP"/>
    </source>
</evidence>
<organism evidence="2 3">
    <name type="scientific">Rhinolophus ferrumequinum</name>
    <name type="common">Greater horseshoe bat</name>
    <dbReference type="NCBI Taxonomy" id="59479"/>
    <lineage>
        <taxon>Eukaryota</taxon>
        <taxon>Metazoa</taxon>
        <taxon>Chordata</taxon>
        <taxon>Craniata</taxon>
        <taxon>Vertebrata</taxon>
        <taxon>Euteleostomi</taxon>
        <taxon>Mammalia</taxon>
        <taxon>Eutheria</taxon>
        <taxon>Laurasiatheria</taxon>
        <taxon>Chiroptera</taxon>
        <taxon>Yinpterochiroptera</taxon>
        <taxon>Rhinolophoidea</taxon>
        <taxon>Rhinolophidae</taxon>
        <taxon>Rhinolophinae</taxon>
        <taxon>Rhinolophus</taxon>
    </lineage>
</organism>
<feature type="signal peptide" evidence="1">
    <location>
        <begin position="1"/>
        <end position="23"/>
    </location>
</feature>
<gene>
    <name evidence="2" type="ORF">mRhiFer1_009069</name>
</gene>
<evidence type="ECO:0000313" key="3">
    <source>
        <dbReference type="Proteomes" id="UP000585614"/>
    </source>
</evidence>